<reference evidence="6" key="1">
    <citation type="submission" date="2021-12" db="EMBL/GenBank/DDBJ databases">
        <authorList>
            <person name="Zaccaron A."/>
            <person name="Stergiopoulos I."/>
        </authorList>
    </citation>
    <scope>NUCLEOTIDE SEQUENCE</scope>
    <source>
        <strain evidence="6">Race5_Kim</strain>
    </source>
</reference>
<sequence length="1539" mass="165659">MADAIGSRLEHTFPAFDFEDLINWPDEDADDTLDKVGSDDEPPKIDSPRWSGDNSSLCSFGSPCTEDVGARSLDFIPRATEGKRAGSAAATGVADGSQDQARERNVKDHSLHSLTADQQEQKRFRAAGLVKPAACTCRPDCPDPAYLCKQQRETLEKRRKAEQQRQRDRIVAALQAARKTVPYITIIRGKRKDNDAGPSQAPQAMEPSGPGVLAAQQPDLDLFSRSPPPAPPAPSAVTEAVAEMTMPEVQIAATKAQTPPSLALPPPPPPHSQSPPVAETTHVAEHMSLPDTPTRVTDHGTLSNIRDTNGPVHIDAPPPTTDNLAPDTDKDNLFSNDDDLFNSDIAIPRATSPPKLGEIDFSQDSYGGHDAPNEETVEIPNNSDEVFGIASVPSDDEDDQHEGYAMLRFSNSYCVITSLNLIIQRDATYLAAYRAERKKAKEEAKARNALAAYQQEPSQPSQPGDDDRFGEDLEGRPQQGLLSSFSEQGGPVAFAMDDHLSSSDRRRRRKKGNSSSANSIAPRDLYTLPEDEIQHTEPVPVNSRPDSHEWAALPVHPARPADITQISREHLIFSYNHWHDEQWILRIVGNGAVVNEVYYTKDQEIALQHDDEIWISTLKFNFELPRTEEEENEDLLDGVEAGTSPATSRIRRASSTADAEESEEDKRPKVKLKLKRPKKPTEQEPEPAKAKSAAKAKGKDKGEKSAGKAKAKDVPNGEDTTGSPEVTKKKDKGKKPKAAAPENGAESAKEPKPKPEQASPPVVPINLEPGSVLADLAPEQMPEKRKGPGRPPKNGLLSKRDESGVKRKRREYERRNEPIPDLNTLLAEVRHEQRQRDLQAKAAARGEQPPDLPMPSIESSARPTIEGGAQMPPRDSQGQESQTPLPNDAMLAFAQARPRQRSPSPIKPETEFTEEDLKKPSMTYIYIIDEILSSIEGGQADLQTIYDKIQKRWPYYKYRVGSIGWQSSVRHNLLSCERFVDAGKSGKGKFWRINFDHPLDNKKRKSPPPPNRPMQNGQMPPPYGQPGYPGNYGQSNCNGQQPYNGQGNYYSPYPGGPNGQPPPGQAPNGQYGGPQGGPSPHQMNGGAPHPPPQPAETPLTRQVNAIMNFRSHWLAGHAIDSQEYKSRELGFVRAVGYYSYVTSNGQGDRVDLVPGEDLLEPFPSMKAIFDRFLSDTADAAAAAPANGNAPLANQQQQVAPPRQQQPPGQQPQGQLTQGVAPPTQQTQGLQTQGPQLQSQQAVTQHPQGQPVQAQQQPQGQQHLTGQQQPTGQHPGPNQPQQPFPQPPPGSQPSLPREPLVGIVQPPQSRPSGNTPPNAMPPPAGTPQATTSAAAMAAMAPPVSQQVTGAVGTAGQPAPQSLPPTANGIITQTSGAAITQTPAVDASSLAPTRGNDQSLAATVPIDQASERATMPSTVAAPSDGHAKAENPAQDSASSVSTPVTSTVADTTTGSSSAATVNSTAAPSAAVTSPALPKADSAATSPLAPENSEAQSVTTPSTEPKVIDLEAPDPVPQVAGVKRAAGTDEEEEDDVKRQKTS</sequence>
<feature type="compositionally biased region" description="Basic and acidic residues" evidence="4">
    <location>
        <begin position="465"/>
        <end position="475"/>
    </location>
</feature>
<feature type="domain" description="Fork-head" evidence="5">
    <location>
        <begin position="919"/>
        <end position="994"/>
    </location>
</feature>
<dbReference type="SUPFAM" id="SSF49879">
    <property type="entry name" value="SMAD/FHA domain"/>
    <property type="match status" value="1"/>
</dbReference>
<feature type="compositionally biased region" description="Basic and acidic residues" evidence="4">
    <location>
        <begin position="798"/>
        <end position="818"/>
    </location>
</feature>
<dbReference type="PROSITE" id="PS00658">
    <property type="entry name" value="FORK_HEAD_2"/>
    <property type="match status" value="1"/>
</dbReference>
<feature type="region of interest" description="Disordered" evidence="4">
    <location>
        <begin position="990"/>
        <end position="1098"/>
    </location>
</feature>
<evidence type="ECO:0000256" key="2">
    <source>
        <dbReference type="ARBA" id="ARBA00023242"/>
    </source>
</evidence>
<reference evidence="6" key="2">
    <citation type="journal article" date="2022" name="Microb. Genom.">
        <title>A chromosome-scale genome assembly of the tomato pathogen Cladosporium fulvum reveals a compartmentalized genome architecture and the presence of a dispensable chromosome.</title>
        <authorList>
            <person name="Zaccaron A.Z."/>
            <person name="Chen L.H."/>
            <person name="Samaras A."/>
            <person name="Stergiopoulos I."/>
        </authorList>
    </citation>
    <scope>NUCLEOTIDE SEQUENCE</scope>
    <source>
        <strain evidence="6">Race5_Kim</strain>
    </source>
</reference>
<feature type="compositionally biased region" description="Basic and acidic residues" evidence="4">
    <location>
        <begin position="100"/>
        <end position="111"/>
    </location>
</feature>
<keyword evidence="1 3" id="KW-0238">DNA-binding</keyword>
<feature type="compositionally biased region" description="Basic residues" evidence="4">
    <location>
        <begin position="668"/>
        <end position="678"/>
    </location>
</feature>
<keyword evidence="2 3" id="KW-0539">Nucleus</keyword>
<dbReference type="PANTHER" id="PTHR11829:SF343">
    <property type="entry name" value="FORK-HEAD DOMAIN-CONTAINING PROTEIN"/>
    <property type="match status" value="1"/>
</dbReference>
<evidence type="ECO:0000259" key="5">
    <source>
        <dbReference type="PROSITE" id="PS50039"/>
    </source>
</evidence>
<name>A0A9Q8LE61_PASFU</name>
<feature type="compositionally biased region" description="Low complexity" evidence="4">
    <location>
        <begin position="1042"/>
        <end position="1053"/>
    </location>
</feature>
<feature type="compositionally biased region" description="Polar residues" evidence="4">
    <location>
        <begin position="1490"/>
        <end position="1500"/>
    </location>
</feature>
<feature type="compositionally biased region" description="Low complexity" evidence="4">
    <location>
        <begin position="1190"/>
        <end position="1275"/>
    </location>
</feature>
<dbReference type="GO" id="GO:0030154">
    <property type="term" value="P:cell differentiation"/>
    <property type="evidence" value="ECO:0007669"/>
    <property type="project" value="TreeGrafter"/>
</dbReference>
<dbReference type="Gene3D" id="1.10.10.10">
    <property type="entry name" value="Winged helix-like DNA-binding domain superfamily/Winged helix DNA-binding domain"/>
    <property type="match status" value="1"/>
</dbReference>
<feature type="compositionally biased region" description="Pro residues" evidence="4">
    <location>
        <begin position="1276"/>
        <end position="1290"/>
    </location>
</feature>
<dbReference type="RefSeq" id="XP_047760168.1">
    <property type="nucleotide sequence ID" value="XM_047903644.1"/>
</dbReference>
<dbReference type="SUPFAM" id="SSF46785">
    <property type="entry name" value="Winged helix' DNA-binding domain"/>
    <property type="match status" value="1"/>
</dbReference>
<dbReference type="PROSITE" id="PS50039">
    <property type="entry name" value="FORK_HEAD_3"/>
    <property type="match status" value="1"/>
</dbReference>
<feature type="compositionally biased region" description="Basic and acidic residues" evidence="4">
    <location>
        <begin position="697"/>
        <end position="715"/>
    </location>
</feature>
<dbReference type="OMA" id="SYYMHTY"/>
<protein>
    <recommendedName>
        <fullName evidence="5">Fork-head domain-containing protein</fullName>
    </recommendedName>
</protein>
<dbReference type="InterPro" id="IPR008984">
    <property type="entry name" value="SMAD_FHA_dom_sf"/>
</dbReference>
<dbReference type="GeneID" id="71984374"/>
<dbReference type="SMART" id="SM00339">
    <property type="entry name" value="FH"/>
    <property type="match status" value="1"/>
</dbReference>
<evidence type="ECO:0000256" key="1">
    <source>
        <dbReference type="ARBA" id="ARBA00023125"/>
    </source>
</evidence>
<dbReference type="OrthoDB" id="5402974at2759"/>
<dbReference type="InterPro" id="IPR001766">
    <property type="entry name" value="Fork_head_dom"/>
</dbReference>
<dbReference type="InterPro" id="IPR036390">
    <property type="entry name" value="WH_DNA-bd_sf"/>
</dbReference>
<dbReference type="GO" id="GO:0005634">
    <property type="term" value="C:nucleus"/>
    <property type="evidence" value="ECO:0007669"/>
    <property type="project" value="UniProtKB-SubCell"/>
</dbReference>
<feature type="region of interest" description="Disordered" evidence="4">
    <location>
        <begin position="188"/>
        <end position="335"/>
    </location>
</feature>
<accession>A0A9Q8LE61</accession>
<feature type="region of interest" description="Disordered" evidence="4">
    <location>
        <begin position="1190"/>
        <end position="1539"/>
    </location>
</feature>
<dbReference type="Proteomes" id="UP000756132">
    <property type="component" value="Chromosome 4"/>
</dbReference>
<evidence type="ECO:0000256" key="3">
    <source>
        <dbReference type="PROSITE-ProRule" id="PRU00089"/>
    </source>
</evidence>
<evidence type="ECO:0000256" key="4">
    <source>
        <dbReference type="SAM" id="MobiDB-lite"/>
    </source>
</evidence>
<dbReference type="InterPro" id="IPR030456">
    <property type="entry name" value="TF_fork_head_CS_2"/>
</dbReference>
<evidence type="ECO:0000313" key="7">
    <source>
        <dbReference type="Proteomes" id="UP000756132"/>
    </source>
</evidence>
<dbReference type="Pfam" id="PF00250">
    <property type="entry name" value="Forkhead"/>
    <property type="match status" value="1"/>
</dbReference>
<feature type="compositionally biased region" description="Basic and acidic residues" evidence="4">
    <location>
        <begin position="828"/>
        <end position="839"/>
    </location>
</feature>
<feature type="compositionally biased region" description="Polar residues" evidence="4">
    <location>
        <begin position="1367"/>
        <end position="1381"/>
    </location>
</feature>
<keyword evidence="7" id="KW-1185">Reference proteome</keyword>
<dbReference type="EMBL" id="CP090166">
    <property type="protein sequence ID" value="UJO15802.1"/>
    <property type="molecule type" value="Genomic_DNA"/>
</dbReference>
<feature type="compositionally biased region" description="Basic and acidic residues" evidence="4">
    <location>
        <begin position="32"/>
        <end position="47"/>
    </location>
</feature>
<feature type="DNA-binding region" description="Fork-head" evidence="3">
    <location>
        <begin position="919"/>
        <end position="994"/>
    </location>
</feature>
<feature type="compositionally biased region" description="Basic and acidic residues" evidence="4">
    <location>
        <begin position="679"/>
        <end position="689"/>
    </location>
</feature>
<gene>
    <name evidence="6" type="ORF">CLAFUR5_04496</name>
</gene>
<comment type="subcellular location">
    <subcellularLocation>
        <location evidence="3">Nucleus</location>
    </subcellularLocation>
</comment>
<dbReference type="GO" id="GO:0000981">
    <property type="term" value="F:DNA-binding transcription factor activity, RNA polymerase II-specific"/>
    <property type="evidence" value="ECO:0007669"/>
    <property type="project" value="TreeGrafter"/>
</dbReference>
<proteinExistence type="predicted"/>
<dbReference type="InterPro" id="IPR036388">
    <property type="entry name" value="WH-like_DNA-bd_sf"/>
</dbReference>
<feature type="compositionally biased region" description="Low complexity" evidence="4">
    <location>
        <begin position="1325"/>
        <end position="1345"/>
    </location>
</feature>
<dbReference type="PANTHER" id="PTHR11829">
    <property type="entry name" value="FORKHEAD BOX PROTEIN"/>
    <property type="match status" value="1"/>
</dbReference>
<organism evidence="6 7">
    <name type="scientific">Passalora fulva</name>
    <name type="common">Tomato leaf mold</name>
    <name type="synonym">Cladosporium fulvum</name>
    <dbReference type="NCBI Taxonomy" id="5499"/>
    <lineage>
        <taxon>Eukaryota</taxon>
        <taxon>Fungi</taxon>
        <taxon>Dikarya</taxon>
        <taxon>Ascomycota</taxon>
        <taxon>Pezizomycotina</taxon>
        <taxon>Dothideomycetes</taxon>
        <taxon>Dothideomycetidae</taxon>
        <taxon>Mycosphaerellales</taxon>
        <taxon>Mycosphaerellaceae</taxon>
        <taxon>Fulvia</taxon>
    </lineage>
</organism>
<feature type="compositionally biased region" description="Low complexity" evidence="4">
    <location>
        <begin position="1434"/>
        <end position="1473"/>
    </location>
</feature>
<feature type="compositionally biased region" description="Pro residues" evidence="4">
    <location>
        <begin position="262"/>
        <end position="273"/>
    </location>
</feature>
<feature type="region of interest" description="Disordered" evidence="4">
    <location>
        <begin position="629"/>
        <end position="915"/>
    </location>
</feature>
<feature type="region of interest" description="Disordered" evidence="4">
    <location>
        <begin position="81"/>
        <end position="117"/>
    </location>
</feature>
<dbReference type="GO" id="GO:0009653">
    <property type="term" value="P:anatomical structure morphogenesis"/>
    <property type="evidence" value="ECO:0007669"/>
    <property type="project" value="TreeGrafter"/>
</dbReference>
<dbReference type="InterPro" id="IPR050211">
    <property type="entry name" value="FOX_domain-containing"/>
</dbReference>
<feature type="region of interest" description="Disordered" evidence="4">
    <location>
        <begin position="27"/>
        <end position="59"/>
    </location>
</feature>
<dbReference type="GO" id="GO:0000978">
    <property type="term" value="F:RNA polymerase II cis-regulatory region sequence-specific DNA binding"/>
    <property type="evidence" value="ECO:0007669"/>
    <property type="project" value="TreeGrafter"/>
</dbReference>
<dbReference type="KEGG" id="ffu:CLAFUR5_04496"/>
<feature type="region of interest" description="Disordered" evidence="4">
    <location>
        <begin position="446"/>
        <end position="531"/>
    </location>
</feature>
<evidence type="ECO:0000313" key="6">
    <source>
        <dbReference type="EMBL" id="UJO15802.1"/>
    </source>
</evidence>
<feature type="compositionally biased region" description="Low complexity" evidence="4">
    <location>
        <begin position="1025"/>
        <end position="1034"/>
    </location>
</feature>
<feature type="compositionally biased region" description="Polar residues" evidence="4">
    <location>
        <begin position="876"/>
        <end position="885"/>
    </location>
</feature>